<dbReference type="PANTHER" id="PTHR31855">
    <property type="entry name" value="GUANINE NUCLEOTIDE EXCHANGE C9ORF72"/>
    <property type="match status" value="1"/>
</dbReference>
<keyword evidence="2" id="KW-1185">Reference proteome</keyword>
<accession>A0A401T1V9</accession>
<dbReference type="OrthoDB" id="10252077at2759"/>
<gene>
    <name evidence="1" type="ORF">chiPu_0015099</name>
</gene>
<dbReference type="GO" id="GO:0005085">
    <property type="term" value="F:guanyl-nucleotide exchange factor activity"/>
    <property type="evidence" value="ECO:0007669"/>
    <property type="project" value="InterPro"/>
</dbReference>
<organism evidence="1 2">
    <name type="scientific">Chiloscyllium punctatum</name>
    <name type="common">Brownbanded bambooshark</name>
    <name type="synonym">Hemiscyllium punctatum</name>
    <dbReference type="NCBI Taxonomy" id="137246"/>
    <lineage>
        <taxon>Eukaryota</taxon>
        <taxon>Metazoa</taxon>
        <taxon>Chordata</taxon>
        <taxon>Craniata</taxon>
        <taxon>Vertebrata</taxon>
        <taxon>Chondrichthyes</taxon>
        <taxon>Elasmobranchii</taxon>
        <taxon>Galeomorphii</taxon>
        <taxon>Galeoidea</taxon>
        <taxon>Orectolobiformes</taxon>
        <taxon>Hemiscylliidae</taxon>
        <taxon>Chiloscyllium</taxon>
    </lineage>
</organism>
<dbReference type="OMA" id="QPFYTSV"/>
<dbReference type="AlphaFoldDB" id="A0A401T1V9"/>
<evidence type="ECO:0000313" key="1">
    <source>
        <dbReference type="EMBL" id="GCC36604.1"/>
    </source>
</evidence>
<dbReference type="InterPro" id="IPR027819">
    <property type="entry name" value="C9orf72"/>
</dbReference>
<dbReference type="Pfam" id="PF15019">
    <property type="entry name" value="C9orf72-like"/>
    <property type="match status" value="1"/>
</dbReference>
<dbReference type="GO" id="GO:0006897">
    <property type="term" value="P:endocytosis"/>
    <property type="evidence" value="ECO:0007669"/>
    <property type="project" value="TreeGrafter"/>
</dbReference>
<dbReference type="EMBL" id="BEZZ01000856">
    <property type="protein sequence ID" value="GCC36604.1"/>
    <property type="molecule type" value="Genomic_DNA"/>
</dbReference>
<protein>
    <submittedName>
        <fullName evidence="1">Uncharacterized protein</fullName>
    </submittedName>
</protein>
<evidence type="ECO:0000313" key="2">
    <source>
        <dbReference type="Proteomes" id="UP000287033"/>
    </source>
</evidence>
<dbReference type="GO" id="GO:0006914">
    <property type="term" value="P:autophagy"/>
    <property type="evidence" value="ECO:0007669"/>
    <property type="project" value="TreeGrafter"/>
</dbReference>
<reference evidence="1 2" key="1">
    <citation type="journal article" date="2018" name="Nat. Ecol. Evol.">
        <title>Shark genomes provide insights into elasmobranch evolution and the origin of vertebrates.</title>
        <authorList>
            <person name="Hara Y"/>
            <person name="Yamaguchi K"/>
            <person name="Onimaru K"/>
            <person name="Kadota M"/>
            <person name="Koyanagi M"/>
            <person name="Keeley SD"/>
            <person name="Tatsumi K"/>
            <person name="Tanaka K"/>
            <person name="Motone F"/>
            <person name="Kageyama Y"/>
            <person name="Nozu R"/>
            <person name="Adachi N"/>
            <person name="Nishimura O"/>
            <person name="Nakagawa R"/>
            <person name="Tanegashima C"/>
            <person name="Kiyatake I"/>
            <person name="Matsumoto R"/>
            <person name="Murakumo K"/>
            <person name="Nishida K"/>
            <person name="Terakita A"/>
            <person name="Kuratani S"/>
            <person name="Sato K"/>
            <person name="Hyodo S Kuraku.S."/>
        </authorList>
    </citation>
    <scope>NUCLEOTIDE SEQUENCE [LARGE SCALE GENOMIC DNA]</scope>
</reference>
<name>A0A401T1V9_CHIPU</name>
<dbReference type="PANTHER" id="PTHR31855:SF2">
    <property type="entry name" value="GUANINE NUCLEOTIDE EXCHANGE FACTOR C9ORF72"/>
    <property type="match status" value="1"/>
</dbReference>
<dbReference type="GO" id="GO:0005776">
    <property type="term" value="C:autophagosome"/>
    <property type="evidence" value="ECO:0007669"/>
    <property type="project" value="TreeGrafter"/>
</dbReference>
<comment type="caution">
    <text evidence="1">The sequence shown here is derived from an EMBL/GenBank/DDBJ whole genome shotgun (WGS) entry which is preliminary data.</text>
</comment>
<dbReference type="PROSITE" id="PS51835">
    <property type="entry name" value="DENN_C9ORF72"/>
    <property type="match status" value="1"/>
</dbReference>
<dbReference type="STRING" id="137246.A0A401T1V9"/>
<proteinExistence type="predicted"/>
<dbReference type="Proteomes" id="UP000287033">
    <property type="component" value="Unassembled WGS sequence"/>
</dbReference>
<sequence>MELYELSHVQAPPPGSAGSDVIGAAGSVFTLQPDFRERENRDVESTVVIGENRDTFYSGHSHTISVRGENMSSACPPQSPAVAKTEIPLDSGSPLLAATFAYWDNILGPRVRHIWAPKSEQLLLSDGEITFLANHTLNGEILRSAKSGAIDVKFFVLSEKGVIIISLIFDGNMNGDRSTYALSVILPQTELSFYLPLHRLCVDRLTHIIRKGRIWMYKGQSIISFLTTEITPVMELFSSMKTHGLLEEVQIKDTLLNDDDIGDSCREDFLHKAISSHLQTCGCSVVIGSNPEKVNKMVRTLCLFLTPNERKCSRLANASGSFKYDSGLFVQGLLKDATGSFVLPFRQIMYAPYPTTHIDVDVNTVKQMAPCHEHIYNQQSYMSQELHKLQKTASEEDVIPDTVIHMDESFTPDLNIFQDMMYRDTLVKSFLDQIFQLKSGLSLRSIFLSQFLLVLHRKAQTVIKYIEDETQKGKKPFKSLRNLKTDLDLAVEGDLAIIMAIAEKLKPGLHSFIFGKSFYTSVQERDVLMSL</sequence>
<dbReference type="GO" id="GO:0005768">
    <property type="term" value="C:endosome"/>
    <property type="evidence" value="ECO:0007669"/>
    <property type="project" value="TreeGrafter"/>
</dbReference>